<accession>A0A5M3MEV8</accession>
<evidence type="ECO:0000313" key="1">
    <source>
        <dbReference type="EMBL" id="EIW77577.1"/>
    </source>
</evidence>
<name>A0A5M3MEV8_CONPW</name>
<dbReference type="AlphaFoldDB" id="A0A5M3MEV8"/>
<reference evidence="2" key="1">
    <citation type="journal article" date="2012" name="Science">
        <title>The Paleozoic origin of enzymatic lignin decomposition reconstructed from 31 fungal genomes.</title>
        <authorList>
            <person name="Floudas D."/>
            <person name="Binder M."/>
            <person name="Riley R."/>
            <person name="Barry K."/>
            <person name="Blanchette R.A."/>
            <person name="Henrissat B."/>
            <person name="Martinez A.T."/>
            <person name="Otillar R."/>
            <person name="Spatafora J.W."/>
            <person name="Yadav J.S."/>
            <person name="Aerts A."/>
            <person name="Benoit I."/>
            <person name="Boyd A."/>
            <person name="Carlson A."/>
            <person name="Copeland A."/>
            <person name="Coutinho P.M."/>
            <person name="de Vries R.P."/>
            <person name="Ferreira P."/>
            <person name="Findley K."/>
            <person name="Foster B."/>
            <person name="Gaskell J."/>
            <person name="Glotzer D."/>
            <person name="Gorecki P."/>
            <person name="Heitman J."/>
            <person name="Hesse C."/>
            <person name="Hori C."/>
            <person name="Igarashi K."/>
            <person name="Jurgens J.A."/>
            <person name="Kallen N."/>
            <person name="Kersten P."/>
            <person name="Kohler A."/>
            <person name="Kuees U."/>
            <person name="Kumar T.K.A."/>
            <person name="Kuo A."/>
            <person name="LaButti K."/>
            <person name="Larrondo L.F."/>
            <person name="Lindquist E."/>
            <person name="Ling A."/>
            <person name="Lombard V."/>
            <person name="Lucas S."/>
            <person name="Lundell T."/>
            <person name="Martin R."/>
            <person name="McLaughlin D.J."/>
            <person name="Morgenstern I."/>
            <person name="Morin E."/>
            <person name="Murat C."/>
            <person name="Nagy L.G."/>
            <person name="Nolan M."/>
            <person name="Ohm R.A."/>
            <person name="Patyshakuliyeva A."/>
            <person name="Rokas A."/>
            <person name="Ruiz-Duenas F.J."/>
            <person name="Sabat G."/>
            <person name="Salamov A."/>
            <person name="Samejima M."/>
            <person name="Schmutz J."/>
            <person name="Slot J.C."/>
            <person name="St John F."/>
            <person name="Stenlid J."/>
            <person name="Sun H."/>
            <person name="Sun S."/>
            <person name="Syed K."/>
            <person name="Tsang A."/>
            <person name="Wiebenga A."/>
            <person name="Young D."/>
            <person name="Pisabarro A."/>
            <person name="Eastwood D.C."/>
            <person name="Martin F."/>
            <person name="Cullen D."/>
            <person name="Grigoriev I.V."/>
            <person name="Hibbett D.S."/>
        </authorList>
    </citation>
    <scope>NUCLEOTIDE SEQUENCE [LARGE SCALE GENOMIC DNA]</scope>
    <source>
        <strain evidence="2">RWD-64-598 SS2</strain>
    </source>
</reference>
<comment type="caution">
    <text evidence="1">The sequence shown here is derived from an EMBL/GenBank/DDBJ whole genome shotgun (WGS) entry which is preliminary data.</text>
</comment>
<keyword evidence="2" id="KW-1185">Reference proteome</keyword>
<proteinExistence type="predicted"/>
<dbReference type="EMBL" id="JH711583">
    <property type="protein sequence ID" value="EIW77577.1"/>
    <property type="molecule type" value="Genomic_DNA"/>
</dbReference>
<gene>
    <name evidence="1" type="ORF">CONPUDRAFT_75430</name>
</gene>
<organism evidence="1 2">
    <name type="scientific">Coniophora puteana (strain RWD-64-598)</name>
    <name type="common">Brown rot fungus</name>
    <dbReference type="NCBI Taxonomy" id="741705"/>
    <lineage>
        <taxon>Eukaryota</taxon>
        <taxon>Fungi</taxon>
        <taxon>Dikarya</taxon>
        <taxon>Basidiomycota</taxon>
        <taxon>Agaricomycotina</taxon>
        <taxon>Agaricomycetes</taxon>
        <taxon>Agaricomycetidae</taxon>
        <taxon>Boletales</taxon>
        <taxon>Coniophorineae</taxon>
        <taxon>Coniophoraceae</taxon>
        <taxon>Coniophora</taxon>
    </lineage>
</organism>
<dbReference type="RefSeq" id="XP_007771852.1">
    <property type="nucleotide sequence ID" value="XM_007773662.1"/>
</dbReference>
<dbReference type="OrthoDB" id="2367075at2759"/>
<sequence length="188" mass="20887">MSPPPNHPELVTLRQPLVPPSHGVHDTFVAEENKHVEAGQRAYTYRPLINPNVYDKDVLNQIILAIELDNKPLLKTALIALARRPQPLTMEDADRLGLDIVLLMASVRESIVAADDGTAVAGRRNAEGVDFEPMIHQVFRERLGMGTSAASGDRRMAVGRINREELDFGPMIEEIFQEYLANDHSNSS</sequence>
<evidence type="ECO:0000313" key="2">
    <source>
        <dbReference type="Proteomes" id="UP000053558"/>
    </source>
</evidence>
<protein>
    <submittedName>
        <fullName evidence="1">Uncharacterized protein</fullName>
    </submittedName>
</protein>
<dbReference type="Proteomes" id="UP000053558">
    <property type="component" value="Unassembled WGS sequence"/>
</dbReference>
<dbReference type="KEGG" id="cput:CONPUDRAFT_75430"/>
<dbReference type="GeneID" id="19209351"/>